<evidence type="ECO:0000313" key="2">
    <source>
        <dbReference type="EMBL" id="KAL0946065.1"/>
    </source>
</evidence>
<protein>
    <submittedName>
        <fullName evidence="2">Uncharacterized protein</fullName>
    </submittedName>
</protein>
<gene>
    <name evidence="2" type="ORF">HGRIS_012338</name>
</gene>
<comment type="caution">
    <text evidence="2">The sequence shown here is derived from an EMBL/GenBank/DDBJ whole genome shotgun (WGS) entry which is preliminary data.</text>
</comment>
<proteinExistence type="predicted"/>
<accession>A0ABR3IS07</accession>
<evidence type="ECO:0000256" key="1">
    <source>
        <dbReference type="SAM" id="MobiDB-lite"/>
    </source>
</evidence>
<organism evidence="2 3">
    <name type="scientific">Hohenbuehelia grisea</name>
    <dbReference type="NCBI Taxonomy" id="104357"/>
    <lineage>
        <taxon>Eukaryota</taxon>
        <taxon>Fungi</taxon>
        <taxon>Dikarya</taxon>
        <taxon>Basidiomycota</taxon>
        <taxon>Agaricomycotina</taxon>
        <taxon>Agaricomycetes</taxon>
        <taxon>Agaricomycetidae</taxon>
        <taxon>Agaricales</taxon>
        <taxon>Pleurotineae</taxon>
        <taxon>Pleurotaceae</taxon>
        <taxon>Hohenbuehelia</taxon>
    </lineage>
</organism>
<feature type="compositionally biased region" description="Basic and acidic residues" evidence="1">
    <location>
        <begin position="39"/>
        <end position="57"/>
    </location>
</feature>
<name>A0ABR3IS07_9AGAR</name>
<dbReference type="EMBL" id="JASNQZ010000015">
    <property type="protein sequence ID" value="KAL0946065.1"/>
    <property type="molecule type" value="Genomic_DNA"/>
</dbReference>
<reference evidence="3" key="1">
    <citation type="submission" date="2024-06" db="EMBL/GenBank/DDBJ databases">
        <title>Multi-omics analyses provide insights into the biosynthesis of the anticancer antibiotic pleurotin in Hohenbuehelia grisea.</title>
        <authorList>
            <person name="Weaver J.A."/>
            <person name="Alberti F."/>
        </authorList>
    </citation>
    <scope>NUCLEOTIDE SEQUENCE [LARGE SCALE GENOMIC DNA]</scope>
    <source>
        <strain evidence="3">T-177</strain>
    </source>
</reference>
<evidence type="ECO:0000313" key="3">
    <source>
        <dbReference type="Proteomes" id="UP001556367"/>
    </source>
</evidence>
<sequence>MDLNDDDDLIEEMDVDDEFDVATALLGDYADEGNGADVDAEREGGGNADIRSRSKEGHDDLGTFGGVHLDGGDTVVIKSKVVSLSKPHPDIDPRDELFFIADCGIAWQMEELSIISFNSQRFHAVAYSPESMMNAQGSLAFCAIQGGPPGDSILRVTKEMRDPRKRKLSERATVEHATFLADGLAIMEPKSFLDNTARTFLQQVDSMVQQIPAYSLFRYDRDKFLSSFSMVIDGVRTAAGPWENGIEWSGDDTRVGKKYEVDPHTLPQ</sequence>
<keyword evidence="3" id="KW-1185">Reference proteome</keyword>
<dbReference type="Proteomes" id="UP001556367">
    <property type="component" value="Unassembled WGS sequence"/>
</dbReference>
<feature type="region of interest" description="Disordered" evidence="1">
    <location>
        <begin position="30"/>
        <end position="57"/>
    </location>
</feature>